<dbReference type="STRING" id="862908.BMS_2688"/>
<reference evidence="2" key="1">
    <citation type="journal article" date="2013" name="ISME J.">
        <title>A small predatory core genome in the divergent marine Bacteriovorax marinus SJ and the terrestrial Bdellovibrio bacteriovorus.</title>
        <authorList>
            <person name="Crossman L.C."/>
            <person name="Chen H."/>
            <person name="Cerdeno-Tarraga A.M."/>
            <person name="Brooks K."/>
            <person name="Quail M.A."/>
            <person name="Pineiro S.A."/>
            <person name="Hobley L."/>
            <person name="Sockett R.E."/>
            <person name="Bentley S.D."/>
            <person name="Parkhill J."/>
            <person name="Williams H.N."/>
            <person name="Stine O.C."/>
        </authorList>
    </citation>
    <scope>NUCLEOTIDE SEQUENCE [LARGE SCALE GENOMIC DNA]</scope>
    <source>
        <strain evidence="2">ATCC BAA-682 / DSM 15412 / SJ</strain>
    </source>
</reference>
<dbReference type="HOGENOM" id="CLU_2584850_0_0_7"/>
<proteinExistence type="predicted"/>
<dbReference type="Proteomes" id="UP000008963">
    <property type="component" value="Chromosome"/>
</dbReference>
<dbReference type="RefSeq" id="WP_014245242.1">
    <property type="nucleotide sequence ID" value="NC_016620.1"/>
</dbReference>
<gene>
    <name evidence="1" type="ordered locus">BMS_2688</name>
</gene>
<dbReference type="PATRIC" id="fig|862908.3.peg.2565"/>
<protein>
    <submittedName>
        <fullName evidence="1">Uncharacterized protein</fullName>
    </submittedName>
</protein>
<dbReference type="AlphaFoldDB" id="E1WXF0"/>
<dbReference type="KEGG" id="bmx:BMS_2688"/>
<name>E1WXF0_HALMS</name>
<keyword evidence="2" id="KW-1185">Reference proteome</keyword>
<accession>E1WXF0</accession>
<evidence type="ECO:0000313" key="2">
    <source>
        <dbReference type="Proteomes" id="UP000008963"/>
    </source>
</evidence>
<sequence>MKYQYKMATVVFTIFLVALLYNRYELEVYTWFCENEENGAACYVTHKLHQGDKSPEAAKRYLDRSCKLKYEMACDELNKK</sequence>
<evidence type="ECO:0000313" key="1">
    <source>
        <dbReference type="EMBL" id="CBW27467.1"/>
    </source>
</evidence>
<dbReference type="EMBL" id="FQ312005">
    <property type="protein sequence ID" value="CBW27467.1"/>
    <property type="molecule type" value="Genomic_DNA"/>
</dbReference>
<organism evidence="1 2">
    <name type="scientific">Halobacteriovorax marinus (strain ATCC BAA-682 / DSM 15412 / SJ)</name>
    <name type="common">Bacteriovorax marinus</name>
    <dbReference type="NCBI Taxonomy" id="862908"/>
    <lineage>
        <taxon>Bacteria</taxon>
        <taxon>Pseudomonadati</taxon>
        <taxon>Bdellovibrionota</taxon>
        <taxon>Bacteriovoracia</taxon>
        <taxon>Bacteriovoracales</taxon>
        <taxon>Halobacteriovoraceae</taxon>
        <taxon>Halobacteriovorax</taxon>
    </lineage>
</organism>
<dbReference type="OrthoDB" id="5298759at2"/>